<sequence>MTKRNLGIFGIILIFVAVIIAVFWNLYRHQSFSAEKTLDAVPLNSPLILRINSAEDFVETLQNKINYKSDLQAFESISKFFDLINYIDTTSLFSGSAFKDLLKAPIYVSVNKIGKNSFEWAMHFAIQNQAHLNDLKSWITNRHSEKRIYTGFSIFKISIPANNINPLFVTWQNGVLTVSPSSLIVEASIRQQQTGHSLRTNPQFSNLNKTTNPGSIASLFFNFSLLPGFSEPFLAPKAKNNASFFGRISSWGALDLQLNKERLTLNGFLSNKDTSKFSSLFEGVKPRKSSLHQVLPSDIKLFFSYNYDDPLRFIENLKRYIQNSDEAKKFETVNQSYKNATGSHFVDAFFNLVEGEAALAFSNYNASNPKEGRFLVFRTKGQASTLSELKQMQKYFGVSTDPITWYKVDESTTFPIYQGFSEELPKVALGYLFPDTPLQYFSFYRNYLIFGDSQKSLESFLYQNILKRTLQSHPYFSSFMENFAYEENLFLFAEIPHLISFLQPSLNPDYFHPTQEQMKILFNFYGAGIQLSNSSGLHYVTACADYTPHRDKEPRTIWQSRLDSAVAIKPALVVNHYTLEKEIMVQDKLNNLYLINNMGRILWEKPLDGPIISEIHQIDYYQNNKLQYLFNTEKKLYLLDRNGNHVARYPFTLPAKATNGVAVFDYDKNRNYRLFLALEDRKIYLFDKTGARVTGWNIPQTEGIVTQPVQFFRTSGKDYIVFSDQYRNYIMDRRGNTRVRPNKIFIRNNLSPFYLEYPNSEKSALVTTTTDGSLAQILLPSGKTIIRPQTKVENQPHYFAILYDNKPKYVIVTAEQLKIYNNNLHPEVNKKLESPVKVIADIYHFSSTDYKIGLVSEKESKIFLYNSDGTLYKGFPLKGTSRFSIGFLKSSAYRFNLITGGDYNFIYNYRVE</sequence>
<gene>
    <name evidence="2" type="ORF">SAMN05444380_10946</name>
</gene>
<dbReference type="Proteomes" id="UP000181976">
    <property type="component" value="Unassembled WGS sequence"/>
</dbReference>
<dbReference type="InParanoid" id="A0A1I1ZB87"/>
<accession>A0A1I1ZB87</accession>
<evidence type="ECO:0000313" key="2">
    <source>
        <dbReference type="EMBL" id="SFE28588.1"/>
    </source>
</evidence>
<keyword evidence="1" id="KW-0812">Transmembrane</keyword>
<dbReference type="EMBL" id="FONA01000009">
    <property type="protein sequence ID" value="SFE28588.1"/>
    <property type="molecule type" value="Genomic_DNA"/>
</dbReference>
<proteinExistence type="predicted"/>
<name>A0A1I1ZB87_9BACT</name>
<dbReference type="InterPro" id="IPR011047">
    <property type="entry name" value="Quinoprotein_ADH-like_sf"/>
</dbReference>
<keyword evidence="1" id="KW-1133">Transmembrane helix</keyword>
<dbReference type="InterPro" id="IPR015943">
    <property type="entry name" value="WD40/YVTN_repeat-like_dom_sf"/>
</dbReference>
<dbReference type="Gene3D" id="2.130.10.10">
    <property type="entry name" value="YVTN repeat-like/Quinoprotein amine dehydrogenase"/>
    <property type="match status" value="1"/>
</dbReference>
<reference evidence="2 3" key="1">
    <citation type="submission" date="2016-10" db="EMBL/GenBank/DDBJ databases">
        <authorList>
            <person name="de Groot N.N."/>
        </authorList>
    </citation>
    <scope>NUCLEOTIDE SEQUENCE [LARGE SCALE GENOMIC DNA]</scope>
    <source>
        <strain evidence="2 3">DSM 19012</strain>
    </source>
</reference>
<dbReference type="AlphaFoldDB" id="A0A1I1ZB87"/>
<organism evidence="2 3">
    <name type="scientific">Thermophagus xiamenensis</name>
    <dbReference type="NCBI Taxonomy" id="385682"/>
    <lineage>
        <taxon>Bacteria</taxon>
        <taxon>Pseudomonadati</taxon>
        <taxon>Bacteroidota</taxon>
        <taxon>Bacteroidia</taxon>
        <taxon>Marinilabiliales</taxon>
        <taxon>Marinilabiliaceae</taxon>
        <taxon>Thermophagus</taxon>
    </lineage>
</organism>
<dbReference type="eggNOG" id="COG1520">
    <property type="taxonomic scope" value="Bacteria"/>
</dbReference>
<dbReference type="RefSeq" id="WP_010526369.1">
    <property type="nucleotide sequence ID" value="NZ_AFSL01000008.1"/>
</dbReference>
<dbReference type="STRING" id="385682.SAMN05444380_10946"/>
<feature type="transmembrane region" description="Helical" evidence="1">
    <location>
        <begin position="7"/>
        <end position="27"/>
    </location>
</feature>
<dbReference type="InterPro" id="IPR021787">
    <property type="entry name" value="DUF3352"/>
</dbReference>
<evidence type="ECO:0000256" key="1">
    <source>
        <dbReference type="SAM" id="Phobius"/>
    </source>
</evidence>
<dbReference type="SUPFAM" id="SSF50998">
    <property type="entry name" value="Quinoprotein alcohol dehydrogenase-like"/>
    <property type="match status" value="1"/>
</dbReference>
<dbReference type="Pfam" id="PF11832">
    <property type="entry name" value="DUF3352"/>
    <property type="match status" value="1"/>
</dbReference>
<keyword evidence="1" id="KW-0472">Membrane</keyword>
<evidence type="ECO:0000313" key="3">
    <source>
        <dbReference type="Proteomes" id="UP000181976"/>
    </source>
</evidence>
<keyword evidence="3" id="KW-1185">Reference proteome</keyword>
<protein>
    <submittedName>
        <fullName evidence="2">Uncharacterized protein</fullName>
    </submittedName>
</protein>
<dbReference type="OrthoDB" id="1093345at2"/>